<keyword evidence="9" id="KW-0067">ATP-binding</keyword>
<evidence type="ECO:0000259" key="11">
    <source>
        <dbReference type="PROSITE" id="PS50109"/>
    </source>
</evidence>
<dbReference type="SUPFAM" id="SSF55874">
    <property type="entry name" value="ATPase domain of HSP90 chaperone/DNA topoisomerase II/histidine kinase"/>
    <property type="match status" value="1"/>
</dbReference>
<feature type="transmembrane region" description="Helical" evidence="10">
    <location>
        <begin position="65"/>
        <end position="85"/>
    </location>
</feature>
<keyword evidence="10" id="KW-0812">Transmembrane</keyword>
<evidence type="ECO:0000256" key="5">
    <source>
        <dbReference type="ARBA" id="ARBA00022553"/>
    </source>
</evidence>
<feature type="transmembrane region" description="Helical" evidence="10">
    <location>
        <begin position="7"/>
        <end position="26"/>
    </location>
</feature>
<evidence type="ECO:0000256" key="7">
    <source>
        <dbReference type="ARBA" id="ARBA00022741"/>
    </source>
</evidence>
<dbReference type="InterPro" id="IPR004358">
    <property type="entry name" value="Sig_transdc_His_kin-like_C"/>
</dbReference>
<evidence type="ECO:0000256" key="10">
    <source>
        <dbReference type="SAM" id="Phobius"/>
    </source>
</evidence>
<dbReference type="CDD" id="cd00082">
    <property type="entry name" value="HisKA"/>
    <property type="match status" value="1"/>
</dbReference>
<proteinExistence type="predicted"/>
<dbReference type="PANTHER" id="PTHR44936">
    <property type="entry name" value="SENSOR PROTEIN CREC"/>
    <property type="match status" value="1"/>
</dbReference>
<feature type="transmembrane region" description="Helical" evidence="10">
    <location>
        <begin position="32"/>
        <end position="53"/>
    </location>
</feature>
<dbReference type="PRINTS" id="PR00344">
    <property type="entry name" value="BCTRLSENSOR"/>
</dbReference>
<keyword evidence="5" id="KW-0597">Phosphoprotein</keyword>
<dbReference type="Gene3D" id="1.10.287.130">
    <property type="match status" value="1"/>
</dbReference>
<accession>A0A941CXY0</accession>
<evidence type="ECO:0000313" key="13">
    <source>
        <dbReference type="Proteomes" id="UP000622580"/>
    </source>
</evidence>
<evidence type="ECO:0000256" key="2">
    <source>
        <dbReference type="ARBA" id="ARBA00004651"/>
    </source>
</evidence>
<comment type="catalytic activity">
    <reaction evidence="1">
        <text>ATP + protein L-histidine = ADP + protein N-phospho-L-histidine.</text>
        <dbReference type="EC" id="2.7.13.3"/>
    </reaction>
</comment>
<dbReference type="SMART" id="SM00387">
    <property type="entry name" value="HATPase_c"/>
    <property type="match status" value="1"/>
</dbReference>
<dbReference type="InterPro" id="IPR005467">
    <property type="entry name" value="His_kinase_dom"/>
</dbReference>
<dbReference type="GO" id="GO:0005886">
    <property type="term" value="C:plasma membrane"/>
    <property type="evidence" value="ECO:0007669"/>
    <property type="project" value="UniProtKB-SubCell"/>
</dbReference>
<evidence type="ECO:0000256" key="4">
    <source>
        <dbReference type="ARBA" id="ARBA00022475"/>
    </source>
</evidence>
<gene>
    <name evidence="12" type="ORF">JKL49_04780</name>
</gene>
<evidence type="ECO:0000256" key="1">
    <source>
        <dbReference type="ARBA" id="ARBA00000085"/>
    </source>
</evidence>
<protein>
    <recommendedName>
        <fullName evidence="3">histidine kinase</fullName>
        <ecNumber evidence="3">2.7.13.3</ecNumber>
    </recommendedName>
</protein>
<evidence type="ECO:0000313" key="12">
    <source>
        <dbReference type="EMBL" id="MBR7618696.1"/>
    </source>
</evidence>
<dbReference type="SUPFAM" id="SSF47384">
    <property type="entry name" value="Homodimeric domain of signal transducing histidine kinase"/>
    <property type="match status" value="1"/>
</dbReference>
<dbReference type="Gene3D" id="3.30.565.10">
    <property type="entry name" value="Histidine kinase-like ATPase, C-terminal domain"/>
    <property type="match status" value="1"/>
</dbReference>
<dbReference type="EMBL" id="JAGSGD010000001">
    <property type="protein sequence ID" value="MBR7618696.1"/>
    <property type="molecule type" value="Genomic_DNA"/>
</dbReference>
<reference evidence="12" key="1">
    <citation type="submission" date="2021-04" db="EMBL/GenBank/DDBJ databases">
        <title>Draft genome assembly of strain Phenylobacterium sp. 20VBR1 using MiniION and Illumina platforms.</title>
        <authorList>
            <person name="Thomas F.A."/>
            <person name="Krishnan K.P."/>
            <person name="Sinha R.K."/>
        </authorList>
    </citation>
    <scope>NUCLEOTIDE SEQUENCE</scope>
    <source>
        <strain evidence="12">20VBR1</strain>
    </source>
</reference>
<keyword evidence="8 12" id="KW-0418">Kinase</keyword>
<evidence type="ECO:0000256" key="3">
    <source>
        <dbReference type="ARBA" id="ARBA00012438"/>
    </source>
</evidence>
<dbReference type="GO" id="GO:0000155">
    <property type="term" value="F:phosphorelay sensor kinase activity"/>
    <property type="evidence" value="ECO:0007669"/>
    <property type="project" value="InterPro"/>
</dbReference>
<evidence type="ECO:0000256" key="6">
    <source>
        <dbReference type="ARBA" id="ARBA00022679"/>
    </source>
</evidence>
<feature type="domain" description="Histidine kinase" evidence="11">
    <location>
        <begin position="199"/>
        <end position="406"/>
    </location>
</feature>
<keyword evidence="6" id="KW-0808">Transferase</keyword>
<name>A0A941CXY0_9CAUL</name>
<dbReference type="Proteomes" id="UP000622580">
    <property type="component" value="Unassembled WGS sequence"/>
</dbReference>
<comment type="caution">
    <text evidence="12">The sequence shown here is derived from an EMBL/GenBank/DDBJ whole genome shotgun (WGS) entry which is preliminary data.</text>
</comment>
<evidence type="ECO:0000256" key="8">
    <source>
        <dbReference type="ARBA" id="ARBA00022777"/>
    </source>
</evidence>
<keyword evidence="7" id="KW-0547">Nucleotide-binding</keyword>
<dbReference type="Pfam" id="PF02518">
    <property type="entry name" value="HATPase_c"/>
    <property type="match status" value="1"/>
</dbReference>
<comment type="subcellular location">
    <subcellularLocation>
        <location evidence="2">Cell membrane</location>
        <topology evidence="2">Multi-pass membrane protein</topology>
    </subcellularLocation>
</comment>
<dbReference type="InterPro" id="IPR036890">
    <property type="entry name" value="HATPase_C_sf"/>
</dbReference>
<feature type="transmembrane region" description="Helical" evidence="10">
    <location>
        <begin position="139"/>
        <end position="163"/>
    </location>
</feature>
<dbReference type="InterPro" id="IPR036097">
    <property type="entry name" value="HisK_dim/P_sf"/>
</dbReference>
<keyword evidence="10" id="KW-1133">Transmembrane helix</keyword>
<dbReference type="PANTHER" id="PTHR44936:SF10">
    <property type="entry name" value="SENSOR PROTEIN RSTB"/>
    <property type="match status" value="1"/>
</dbReference>
<dbReference type="EC" id="2.7.13.3" evidence="3"/>
<sequence length="416" mass="44511">MLLLVQLRWVAVFGQLVTISVVAWGLGVRLPLPWLLVAPVVLTLINLSSLPMLHRGRAPTDRQLFLALFVDVAALTLQLSLSGGVTNPFAPLYLLQVVLGAILLAPAYAWALIAITSLCTAGLSFVYHPLYLVQMSREALFTLYLQGSLVCFVLMAVLLLLFVTRINQNLKARDSYLADLRQQAAEQVHIVRMGLLASGAAHELGTPLASLAVILSDWRRVPIFALDADLAADMGVMQAEVERCKAIVTGILISAGEARGEATIRTTLRTFLTEVVDSWRATHDQVAVDLTDLAGQDPAIISDTALRQVFATLFDNAVEAGARHVQLRPAIARGVLGITVADDGRGFAPEILERLGQPYQSTKAQAGAGLGLFLLVNTLRTLGGTVRAANRIGGGAEVHLSLPLSALALGEANRDA</sequence>
<dbReference type="GO" id="GO:0005524">
    <property type="term" value="F:ATP binding"/>
    <property type="evidence" value="ECO:0007669"/>
    <property type="project" value="UniProtKB-KW"/>
</dbReference>
<keyword evidence="13" id="KW-1185">Reference proteome</keyword>
<keyword evidence="10" id="KW-0472">Membrane</keyword>
<dbReference type="AlphaFoldDB" id="A0A941CXY0"/>
<dbReference type="CDD" id="cd00075">
    <property type="entry name" value="HATPase"/>
    <property type="match status" value="1"/>
</dbReference>
<organism evidence="12 13">
    <name type="scientific">Phenylobacterium glaciei</name>
    <dbReference type="NCBI Taxonomy" id="2803784"/>
    <lineage>
        <taxon>Bacteria</taxon>
        <taxon>Pseudomonadati</taxon>
        <taxon>Pseudomonadota</taxon>
        <taxon>Alphaproteobacteria</taxon>
        <taxon>Caulobacterales</taxon>
        <taxon>Caulobacteraceae</taxon>
        <taxon>Phenylobacterium</taxon>
    </lineage>
</organism>
<evidence type="ECO:0000256" key="9">
    <source>
        <dbReference type="ARBA" id="ARBA00022840"/>
    </source>
</evidence>
<keyword evidence="4" id="KW-1003">Cell membrane</keyword>
<dbReference type="InterPro" id="IPR050980">
    <property type="entry name" value="2C_sensor_his_kinase"/>
</dbReference>
<dbReference type="InterPro" id="IPR003594">
    <property type="entry name" value="HATPase_dom"/>
</dbReference>
<feature type="transmembrane region" description="Helical" evidence="10">
    <location>
        <begin position="97"/>
        <end position="127"/>
    </location>
</feature>
<dbReference type="InterPro" id="IPR003661">
    <property type="entry name" value="HisK_dim/P_dom"/>
</dbReference>
<dbReference type="PROSITE" id="PS50109">
    <property type="entry name" value="HIS_KIN"/>
    <property type="match status" value="1"/>
</dbReference>